<feature type="domain" description="AIR9 PH-like" evidence="5">
    <location>
        <begin position="1576"/>
        <end position="1672"/>
    </location>
</feature>
<feature type="domain" description="AIR9-like A9" evidence="4">
    <location>
        <begin position="480"/>
        <end position="561"/>
    </location>
</feature>
<dbReference type="InterPro" id="IPR025875">
    <property type="entry name" value="Leu-rich_rpt_4"/>
</dbReference>
<dbReference type="InterPro" id="IPR001611">
    <property type="entry name" value="Leu-rich_rpt"/>
</dbReference>
<dbReference type="Pfam" id="PF23218">
    <property type="entry name" value="PH_AIR9"/>
    <property type="match status" value="1"/>
</dbReference>
<feature type="compositionally biased region" description="Low complexity" evidence="3">
    <location>
        <begin position="112"/>
        <end position="121"/>
    </location>
</feature>
<feature type="compositionally biased region" description="Basic and acidic residues" evidence="3">
    <location>
        <begin position="98"/>
        <end position="107"/>
    </location>
</feature>
<dbReference type="InterPro" id="IPR056287">
    <property type="entry name" value="PH_AIR9"/>
</dbReference>
<feature type="domain" description="AIR9-like A9" evidence="4">
    <location>
        <begin position="575"/>
        <end position="658"/>
    </location>
</feature>
<keyword evidence="7" id="KW-1185">Reference proteome</keyword>
<accession>A0AAD6A0D9</accession>
<evidence type="ECO:0000259" key="4">
    <source>
        <dbReference type="Pfam" id="PF23197"/>
    </source>
</evidence>
<dbReference type="InterPro" id="IPR056284">
    <property type="entry name" value="AIR9-like_A9"/>
</dbReference>
<dbReference type="Gene3D" id="3.80.10.10">
    <property type="entry name" value="Ribonuclease Inhibitor"/>
    <property type="match status" value="1"/>
</dbReference>
<gene>
    <name evidence="6" type="ORF">LUZ61_010888</name>
</gene>
<evidence type="ECO:0000259" key="5">
    <source>
        <dbReference type="Pfam" id="PF23218"/>
    </source>
</evidence>
<organism evidence="6 7">
    <name type="scientific">Rhynchospora tenuis</name>
    <dbReference type="NCBI Taxonomy" id="198213"/>
    <lineage>
        <taxon>Eukaryota</taxon>
        <taxon>Viridiplantae</taxon>
        <taxon>Streptophyta</taxon>
        <taxon>Embryophyta</taxon>
        <taxon>Tracheophyta</taxon>
        <taxon>Spermatophyta</taxon>
        <taxon>Magnoliopsida</taxon>
        <taxon>Liliopsida</taxon>
        <taxon>Poales</taxon>
        <taxon>Cyperaceae</taxon>
        <taxon>Cyperoideae</taxon>
        <taxon>Rhynchosporeae</taxon>
        <taxon>Rhynchospora</taxon>
    </lineage>
</organism>
<proteinExistence type="predicted"/>
<feature type="compositionally biased region" description="Low complexity" evidence="3">
    <location>
        <begin position="57"/>
        <end position="72"/>
    </location>
</feature>
<feature type="domain" description="AIR9-like A9" evidence="4">
    <location>
        <begin position="1271"/>
        <end position="1338"/>
    </location>
</feature>
<reference evidence="6 7" key="1">
    <citation type="journal article" date="2022" name="Cell">
        <title>Repeat-based holocentromeres influence genome architecture and karyotype evolution.</title>
        <authorList>
            <person name="Hofstatter P.G."/>
            <person name="Thangavel G."/>
            <person name="Lux T."/>
            <person name="Neumann P."/>
            <person name="Vondrak T."/>
            <person name="Novak P."/>
            <person name="Zhang M."/>
            <person name="Costa L."/>
            <person name="Castellani M."/>
            <person name="Scott A."/>
            <person name="Toegelov H."/>
            <person name="Fuchs J."/>
            <person name="Mata-Sucre Y."/>
            <person name="Dias Y."/>
            <person name="Vanzela A.L.L."/>
            <person name="Huettel B."/>
            <person name="Almeida C.C.S."/>
            <person name="Simkova H."/>
            <person name="Souza G."/>
            <person name="Pedrosa-Harand A."/>
            <person name="Macas J."/>
            <person name="Mayer K.F.X."/>
            <person name="Houben A."/>
            <person name="Marques A."/>
        </authorList>
    </citation>
    <scope>NUCLEOTIDE SEQUENCE [LARGE SCALE GENOMIC DNA]</scope>
    <source>
        <strain evidence="6">RhyTen1mFocal</strain>
    </source>
</reference>
<evidence type="ECO:0000313" key="7">
    <source>
        <dbReference type="Proteomes" id="UP001210211"/>
    </source>
</evidence>
<feature type="domain" description="AIR9-like A9" evidence="4">
    <location>
        <begin position="1158"/>
        <end position="1246"/>
    </location>
</feature>
<keyword evidence="2" id="KW-0677">Repeat</keyword>
<dbReference type="InterPro" id="IPR032675">
    <property type="entry name" value="LRR_dom_sf"/>
</dbReference>
<sequence length="1685" mass="183674">METQVERKLSSDRAQLLTGPRGSSIAKSSVTPVASQSTAAKMKDNTSPSRNLAGPRSSSAGSKSNLSSNSTSLPRKRANNGNGTAANASIENPILKNEVLETGEKEATLGNSSSSSSFSQSKLKKKTISPSVSRSTLVSPAPSTPTSSKKPSVKPASSLSSKKGSASSTSSRDGSSRTSTAGSTSTGLKRVPSTMSTVSSSSTTSVKTSLMKMALKRVESDTGSVTSKKKSSSSDARDLRTLMLPKVENTSDDLRLDRRGHRVCSLRQLSLSPNLEFVYLRDNRLSSVEGIEALKRVKVLDLSFNEFKASVFEPLGNCKGLQQLYLAGNQITSLASLPELPNLEFLSVAQNKLRSLSMASQPRLQVLAASKNKISTLKGFPHLPSLEHLRMEENPILEIPHVEAVSILLVGPTLKKFNDRDLVPSEVETAKLYPPHTALCIRNGWPLCRPEAAAESTFSFLTEQWKARVPLGYTVGEASVDQPFEEDACTCHFTLNHVNGENHGLTLKYQWYLGGRTAANFSPIDGATDKVYWPKREEVGRFLKVECIPVSNGTEFGPIFAISKAVCPGTGIPKVVELTVDGELVEGNLLRGSAKVAWCGGTPGKGASRWLRRRWKSPEIIEGAEEEEYKLTLDDVSSSLVYMYTPRTQEGTKGEGKHFVTDIVEAAAPSVSNLQIIGDITEGCTIVGTGTYFGGKEGLSKYEWLRGKENGEFGLVSSGTIEYSLTKQDIGSCLKFIYTPVNIEGQEGKPGHVVTEPVKKAPPKVINLKIVGEMMEGSKVTATSTITGGTEGSSRVQWFKSSSSKFEDENALEALTTSKVAKTFRVPLAAVGFYLVAKLTPMSPDGEIGEPAYIVSESIVATLPPSLNFLTVTGELSEGELLTASYGYIGGHEGKSQYCWYLHEHDGDDGKLLQEATGLLHYRITKDAIGKYISFECTPVRDDGTIGETKVHHCTDPVRPGSPRLLSLEIVGQPIEGTTLIANKRYWGGEEGNSIFHWLLIDSDGIQTEVESATNASYTLTLGDIGSFISVSCEPVRRDGACGPVVISEHLGPILPGPPMCRSLELVGALIEGSRLSFVAWYMGGLRGSCIQEWFLVNSAGVKGKLTESDFLDLTLDCVGSQIELVFTPVRNDSEKGSPKRVISDVIIPGEPRGIQLIVPDCHEDVEVVPLKKYFGGNEGTAKYSWYRIREKPSEQDLISLTSSSDVLLVSETLAYKPSLEDVGFYLALRWVPTRDDGAVGGALVAISTNPVVPAFPVVSGVCLKEIDVGVYTGEGVYYGGYEGTSLYSWHKETNDGNLIRIDQADSTTYEVTDSDYTCRLLFGYTPVRSDGVVGDLVLSEPSDVLYPELLQIDSLSFKGKAIEGDMLTAVETIPDNESQRNVWNKYKREITYQWYYSISTDETQSFEVLAHAHNSRWYKLRYEDIGRCIKCECTVVDAFGRSSIPASATTSPVLPGIPRINKLEIEGRGFHTNLYAVKGVYTGGKEGKSRIQWLRSMVGSPDLISIPGEVGRMYEANVDDVGYRLVAIYTPVREDGVEGQPVSVSTEPISVEPDILKEVKEKLELGSAKFEVLRDKDRSERRAPGVANLEKRILELSKKRMKVVKPGSKASFPTTEARGSYAPPFHVELYRNDQHRFKIVVDTDTEVELMVQTRHMRDLIVLVLRGLAQKFNSTSLNSLLKIES</sequence>
<evidence type="ECO:0000313" key="6">
    <source>
        <dbReference type="EMBL" id="KAJ3707183.1"/>
    </source>
</evidence>
<evidence type="ECO:0000256" key="3">
    <source>
        <dbReference type="SAM" id="MobiDB-lite"/>
    </source>
</evidence>
<feature type="compositionally biased region" description="Polar residues" evidence="3">
    <location>
        <begin position="25"/>
        <end position="50"/>
    </location>
</feature>
<dbReference type="Gene3D" id="2.60.40.2700">
    <property type="match status" value="4"/>
</dbReference>
<dbReference type="Proteomes" id="UP001210211">
    <property type="component" value="Unassembled WGS sequence"/>
</dbReference>
<name>A0AAD6A0D9_9POAL</name>
<feature type="domain" description="AIR9-like A9" evidence="4">
    <location>
        <begin position="967"/>
        <end position="1045"/>
    </location>
</feature>
<dbReference type="Pfam" id="PF12799">
    <property type="entry name" value="LRR_4"/>
    <property type="match status" value="1"/>
</dbReference>
<feature type="domain" description="AIR9-like A9" evidence="4">
    <location>
        <begin position="670"/>
        <end position="754"/>
    </location>
</feature>
<evidence type="ECO:0000256" key="2">
    <source>
        <dbReference type="ARBA" id="ARBA00022737"/>
    </source>
</evidence>
<evidence type="ECO:0008006" key="8">
    <source>
        <dbReference type="Google" id="ProtNLM"/>
    </source>
</evidence>
<feature type="domain" description="AIR9-like A9" evidence="4">
    <location>
        <begin position="1461"/>
        <end position="1547"/>
    </location>
</feature>
<protein>
    <recommendedName>
        <fullName evidence="8">187-kDa microtubule-associated protein AIR9</fullName>
    </recommendedName>
</protein>
<dbReference type="PANTHER" id="PTHR31149:SF11">
    <property type="entry name" value="187-KDA MICROTUBULE-ASSOCIATED PROTEIN AIR9"/>
    <property type="match status" value="1"/>
</dbReference>
<feature type="compositionally biased region" description="Basic and acidic residues" evidence="3">
    <location>
        <begin position="1"/>
        <end position="11"/>
    </location>
</feature>
<feature type="region of interest" description="Disordered" evidence="3">
    <location>
        <begin position="1"/>
        <end position="238"/>
    </location>
</feature>
<dbReference type="Pfam" id="PF23197">
    <property type="entry name" value="IG_AIR9"/>
    <property type="match status" value="10"/>
</dbReference>
<feature type="compositionally biased region" description="Low complexity" evidence="3">
    <location>
        <begin position="135"/>
        <end position="209"/>
    </location>
</feature>
<evidence type="ECO:0000256" key="1">
    <source>
        <dbReference type="ARBA" id="ARBA00022614"/>
    </source>
</evidence>
<dbReference type="PANTHER" id="PTHR31149">
    <property type="entry name" value="EXPRESSED PROTEIN"/>
    <property type="match status" value="1"/>
</dbReference>
<dbReference type="FunFam" id="3.80.10.10:FF:000328">
    <property type="entry name" value="187-kDa microtubule-associated protein AIR9"/>
    <property type="match status" value="1"/>
</dbReference>
<feature type="domain" description="AIR9-like A9" evidence="4">
    <location>
        <begin position="765"/>
        <end position="856"/>
    </location>
</feature>
<feature type="domain" description="AIR9-like A9" evidence="4">
    <location>
        <begin position="867"/>
        <end position="951"/>
    </location>
</feature>
<dbReference type="SMART" id="SM00365">
    <property type="entry name" value="LRR_SD22"/>
    <property type="match status" value="4"/>
</dbReference>
<comment type="caution">
    <text evidence="6">The sequence shown here is derived from an EMBL/GenBank/DDBJ whole genome shotgun (WGS) entry which is preliminary data.</text>
</comment>
<feature type="domain" description="AIR9-like A9" evidence="4">
    <location>
        <begin position="1061"/>
        <end position="1144"/>
    </location>
</feature>
<dbReference type="SUPFAM" id="SSF52058">
    <property type="entry name" value="L domain-like"/>
    <property type="match status" value="1"/>
</dbReference>
<dbReference type="PROSITE" id="PS51450">
    <property type="entry name" value="LRR"/>
    <property type="match status" value="3"/>
</dbReference>
<dbReference type="EMBL" id="JAMRDG010000001">
    <property type="protein sequence ID" value="KAJ3707183.1"/>
    <property type="molecule type" value="Genomic_DNA"/>
</dbReference>
<keyword evidence="1" id="KW-0433">Leucine-rich repeat</keyword>
<feature type="compositionally biased region" description="Low complexity" evidence="3">
    <location>
        <begin position="79"/>
        <end position="88"/>
    </location>
</feature>